<dbReference type="RefSeq" id="WP_344781475.1">
    <property type="nucleotide sequence ID" value="NZ_BAAAZW010000003.1"/>
</dbReference>
<name>A0ABP7NUK3_9ACTN</name>
<accession>A0ABP7NUK3</accession>
<keyword evidence="2" id="KW-1185">Reference proteome</keyword>
<organism evidence="1 2">
    <name type="scientific">Gordonia caeni</name>
    <dbReference type="NCBI Taxonomy" id="1007097"/>
    <lineage>
        <taxon>Bacteria</taxon>
        <taxon>Bacillati</taxon>
        <taxon>Actinomycetota</taxon>
        <taxon>Actinomycetes</taxon>
        <taxon>Mycobacteriales</taxon>
        <taxon>Gordoniaceae</taxon>
        <taxon>Gordonia</taxon>
    </lineage>
</organism>
<proteinExistence type="predicted"/>
<dbReference type="Proteomes" id="UP001418444">
    <property type="component" value="Unassembled WGS sequence"/>
</dbReference>
<evidence type="ECO:0000313" key="2">
    <source>
        <dbReference type="Proteomes" id="UP001418444"/>
    </source>
</evidence>
<sequence>MRSDQAPAPHPGTGEFSAVVRRLAAYGAVTRITGYDHVVTLDGTALILDDGDDHARLAGPGDVPAVPANWTTDAAAKRTATDWIEEYLEDTYQFLVIRRDAITDLIDDPFSPENLDRLADRFPNVDLAEVQTFLADVRSWLASGTTGSPA</sequence>
<dbReference type="EMBL" id="BAAAZW010000003">
    <property type="protein sequence ID" value="GAA3954433.1"/>
    <property type="molecule type" value="Genomic_DNA"/>
</dbReference>
<evidence type="ECO:0000313" key="1">
    <source>
        <dbReference type="EMBL" id="GAA3954433.1"/>
    </source>
</evidence>
<gene>
    <name evidence="1" type="ORF">GCM10022231_11060</name>
</gene>
<protein>
    <submittedName>
        <fullName evidence="1">Uncharacterized protein</fullName>
    </submittedName>
</protein>
<reference evidence="2" key="1">
    <citation type="journal article" date="2019" name="Int. J. Syst. Evol. Microbiol.">
        <title>The Global Catalogue of Microorganisms (GCM) 10K type strain sequencing project: providing services to taxonomists for standard genome sequencing and annotation.</title>
        <authorList>
            <consortium name="The Broad Institute Genomics Platform"/>
            <consortium name="The Broad Institute Genome Sequencing Center for Infectious Disease"/>
            <person name="Wu L."/>
            <person name="Ma J."/>
        </authorList>
    </citation>
    <scope>NUCLEOTIDE SEQUENCE [LARGE SCALE GENOMIC DNA]</scope>
    <source>
        <strain evidence="2">JCM 16923</strain>
    </source>
</reference>
<comment type="caution">
    <text evidence="1">The sequence shown here is derived from an EMBL/GenBank/DDBJ whole genome shotgun (WGS) entry which is preliminary data.</text>
</comment>